<accession>A0A6J2UF74</accession>
<dbReference type="GeneID" id="115633727"/>
<organism evidence="1 2">
    <name type="scientific">Drosophila lebanonensis</name>
    <name type="common">Fruit fly</name>
    <name type="synonym">Scaptodrosophila lebanonensis</name>
    <dbReference type="NCBI Taxonomy" id="7225"/>
    <lineage>
        <taxon>Eukaryota</taxon>
        <taxon>Metazoa</taxon>
        <taxon>Ecdysozoa</taxon>
        <taxon>Arthropoda</taxon>
        <taxon>Hexapoda</taxon>
        <taxon>Insecta</taxon>
        <taxon>Pterygota</taxon>
        <taxon>Neoptera</taxon>
        <taxon>Endopterygota</taxon>
        <taxon>Diptera</taxon>
        <taxon>Brachycera</taxon>
        <taxon>Muscomorpha</taxon>
        <taxon>Ephydroidea</taxon>
        <taxon>Drosophilidae</taxon>
        <taxon>Scaptodrosophila</taxon>
    </lineage>
</organism>
<dbReference type="Proteomes" id="UP000504634">
    <property type="component" value="Unplaced"/>
</dbReference>
<evidence type="ECO:0000313" key="2">
    <source>
        <dbReference type="RefSeq" id="XP_030387059.1"/>
    </source>
</evidence>
<sequence length="339" mass="39759">MKALESELETFFEQCRQEQFSAQEMSHICQPLLWRLGLVKIRRWVLCALPLLLIYLLWQYSESFAWSVSAVGRMLLIQILPYWDWTPYYSSKCLIERNEDIRKRVEAPRILDKYETHWENCALCESLENIPTLSNVSYSIVESQFLERGLPVIITDAQVQSSLDDVLELIQHKAPALLASKPCDVSTNLLLQKLFNIDAAIQKIRTLHEPKAWHLQFRNCEFKAVKASRLYVHRPYYYPVHLEPYYSSWLLMAHKSERPQSNIYLRGLIFVQQLSGHFDVRLRPKHPCDDNVCPTLRIRLHSGECIVFSTDLWRFSYGLQKPDPSNTSIATILEVDWNL</sequence>
<reference evidence="2" key="1">
    <citation type="submission" date="2025-08" db="UniProtKB">
        <authorList>
            <consortium name="RefSeq"/>
        </authorList>
    </citation>
    <scope>IDENTIFICATION</scope>
    <source>
        <strain evidence="2">11010-0011.00</strain>
        <tissue evidence="2">Whole body</tissue>
    </source>
</reference>
<keyword evidence="1" id="KW-1185">Reference proteome</keyword>
<dbReference type="OrthoDB" id="10059103at2759"/>
<evidence type="ECO:0000313" key="1">
    <source>
        <dbReference type="Proteomes" id="UP000504634"/>
    </source>
</evidence>
<protein>
    <submittedName>
        <fullName evidence="2">Uncharacterized protein LOC115633727</fullName>
    </submittedName>
</protein>
<name>A0A6J2UF74_DROLE</name>
<gene>
    <name evidence="2" type="primary">LOC115633727</name>
</gene>
<dbReference type="AlphaFoldDB" id="A0A6J2UF74"/>
<proteinExistence type="predicted"/>
<dbReference type="RefSeq" id="XP_030387059.1">
    <property type="nucleotide sequence ID" value="XM_030531199.1"/>
</dbReference>